<feature type="transmembrane region" description="Helical" evidence="1">
    <location>
        <begin position="82"/>
        <end position="107"/>
    </location>
</feature>
<gene>
    <name evidence="2" type="ORF">C8D91_2125</name>
</gene>
<keyword evidence="1" id="KW-0812">Transmembrane</keyword>
<dbReference type="OrthoDB" id="333057at2"/>
<feature type="transmembrane region" description="Helical" evidence="1">
    <location>
        <begin position="12"/>
        <end position="34"/>
    </location>
</feature>
<keyword evidence="1" id="KW-1133">Transmembrane helix</keyword>
<dbReference type="RefSeq" id="WP_099019798.1">
    <property type="nucleotide sequence ID" value="NZ_NIHB01000004.1"/>
</dbReference>
<protein>
    <submittedName>
        <fullName evidence="2">Uncharacterized protein DUF1761</fullName>
    </submittedName>
</protein>
<dbReference type="EMBL" id="SNZB01000004">
    <property type="protein sequence ID" value="TDR19568.1"/>
    <property type="molecule type" value="Genomic_DNA"/>
</dbReference>
<evidence type="ECO:0000313" key="2">
    <source>
        <dbReference type="EMBL" id="TDR19568.1"/>
    </source>
</evidence>
<organism evidence="2 3">
    <name type="scientific">Marinicella litoralis</name>
    <dbReference type="NCBI Taxonomy" id="644220"/>
    <lineage>
        <taxon>Bacteria</taxon>
        <taxon>Pseudomonadati</taxon>
        <taxon>Pseudomonadota</taxon>
        <taxon>Gammaproteobacteria</taxon>
        <taxon>Lysobacterales</taxon>
        <taxon>Marinicellaceae</taxon>
        <taxon>Marinicella</taxon>
    </lineage>
</organism>
<keyword evidence="1" id="KW-0472">Membrane</keyword>
<comment type="caution">
    <text evidence="2">The sequence shown here is derived from an EMBL/GenBank/DDBJ whole genome shotgun (WGS) entry which is preliminary data.</text>
</comment>
<evidence type="ECO:0000313" key="3">
    <source>
        <dbReference type="Proteomes" id="UP000295724"/>
    </source>
</evidence>
<feature type="transmembrane region" description="Helical" evidence="1">
    <location>
        <begin position="55"/>
        <end position="76"/>
    </location>
</feature>
<sequence>MHIHFDLQQLNWLAVLIATAAAFILGGIWYGPLFSKPWMKAFGLSSDEVNQRHPGKVFGMAIMWTSVAAIMLALFIEPDADFHLGAMTGFFIGIGCITPFMGIHYAFEGRDWKILAINAGYSTLALTLMGAILGWF</sequence>
<name>A0A4R6XT77_9GAMM</name>
<dbReference type="Pfam" id="PF08570">
    <property type="entry name" value="DUF1761"/>
    <property type="match status" value="1"/>
</dbReference>
<reference evidence="2 3" key="1">
    <citation type="submission" date="2019-03" db="EMBL/GenBank/DDBJ databases">
        <title>Genomic Encyclopedia of Type Strains, Phase IV (KMG-IV): sequencing the most valuable type-strain genomes for metagenomic binning, comparative biology and taxonomic classification.</title>
        <authorList>
            <person name="Goeker M."/>
        </authorList>
    </citation>
    <scope>NUCLEOTIDE SEQUENCE [LARGE SCALE GENOMIC DNA]</scope>
    <source>
        <strain evidence="2 3">DSM 25488</strain>
    </source>
</reference>
<evidence type="ECO:0000256" key="1">
    <source>
        <dbReference type="SAM" id="Phobius"/>
    </source>
</evidence>
<dbReference type="Proteomes" id="UP000295724">
    <property type="component" value="Unassembled WGS sequence"/>
</dbReference>
<accession>A0A4R6XT77</accession>
<dbReference type="InterPro" id="IPR013879">
    <property type="entry name" value="DUF1761"/>
</dbReference>
<keyword evidence="3" id="KW-1185">Reference proteome</keyword>
<feature type="transmembrane region" description="Helical" evidence="1">
    <location>
        <begin position="114"/>
        <end position="135"/>
    </location>
</feature>
<proteinExistence type="predicted"/>
<dbReference type="AlphaFoldDB" id="A0A4R6XT77"/>